<dbReference type="Proteomes" id="UP000324629">
    <property type="component" value="Unassembled WGS sequence"/>
</dbReference>
<gene>
    <name evidence="1" type="ORF">DEA37_0001124</name>
</gene>
<dbReference type="EMBL" id="QNGE01000456">
    <property type="protein sequence ID" value="KAA3680394.1"/>
    <property type="molecule type" value="Genomic_DNA"/>
</dbReference>
<comment type="caution">
    <text evidence="1">The sequence shown here is derived from an EMBL/GenBank/DDBJ whole genome shotgun (WGS) entry which is preliminary data.</text>
</comment>
<evidence type="ECO:0000313" key="1">
    <source>
        <dbReference type="EMBL" id="KAA3680394.1"/>
    </source>
</evidence>
<sequence>MVINNWLESADRLARLSQGSATRAYLEAAERFGRGVEHRKRVLLVKSRLALVEGQFQMARDFAAQATNVDPTDELLWSDCLSIRLNSLCGDPELSARNFPRPGQDVTQVTKSRPHTHFGQQAALDELKQIEQELDMRASRWPNRAGWYAIQHAQLLSQRGELEAAKDEANSQLVRRGLKSVCSKQLTSNLAVRSLSNQPEAPDLWQRAAQLLTDNHEYRAALRLGWLPLTSYWKRRLELEVTDYLVHLRQNWIHPSEYCTSFIIALDSARKCVRHADMLVSEAEFTCNKREFEECSLPLNRDVMEAKFLLIAMHLAVMRAHAAYERARLERDCNKDSLLRAVDVFTKNSTTRQVEGTQENVWTDTIDIAFDLIVSLLSDLFLASEKLTFHRAQCFFYLGEALVLRADLLLPDGLDQWSTTNKSSSVANQSGQALATLPRTLTEYPESPEFLHSGYRWRTREDILADVANSPSLCSDPRKNRRAEDPVGTRYLIELAKRAAESLLQCAGGMHESVASLTQALLYGFQAYATSCRMRTQLALTTLAYRATRTNEVQSVPTLGYQTRGAGHKLEALLRQLIWLLPRTSSYEQSLVVAHGFCSNLQPNSWLEMLAWSVGLRALLLQSGRFLSCGGLSAGVDDHCVDSSPWITRILSSLSNNSAAWRSTEINPVVVFQPSTSLTSCIQSNVPGSTQHLSRAWQLLVLEHSTDYRFLYISLPVVSRTKDPDEVSRRVSVTKGTRGEKLGCSHFVCQPER</sequence>
<accession>A0A5J4NXY9</accession>
<keyword evidence="2" id="KW-1185">Reference proteome</keyword>
<protein>
    <submittedName>
        <fullName evidence="1">Uncharacterized protein</fullName>
    </submittedName>
</protein>
<reference evidence="1 2" key="1">
    <citation type="journal article" date="2019" name="Gigascience">
        <title>Whole-genome sequence of the oriental lung fluke Paragonimus westermani.</title>
        <authorList>
            <person name="Oey H."/>
            <person name="Zakrzewski M."/>
            <person name="Narain K."/>
            <person name="Devi K.R."/>
            <person name="Agatsuma T."/>
            <person name="Nawaratna S."/>
            <person name="Gobert G.N."/>
            <person name="Jones M.K."/>
            <person name="Ragan M.A."/>
            <person name="McManus D.P."/>
            <person name="Krause L."/>
        </authorList>
    </citation>
    <scope>NUCLEOTIDE SEQUENCE [LARGE SCALE GENOMIC DNA]</scope>
    <source>
        <strain evidence="1 2">IND2009</strain>
    </source>
</reference>
<name>A0A5J4NXY9_9TREM</name>
<evidence type="ECO:0000313" key="2">
    <source>
        <dbReference type="Proteomes" id="UP000324629"/>
    </source>
</evidence>
<proteinExistence type="predicted"/>
<organism evidence="1 2">
    <name type="scientific">Paragonimus westermani</name>
    <dbReference type="NCBI Taxonomy" id="34504"/>
    <lineage>
        <taxon>Eukaryota</taxon>
        <taxon>Metazoa</taxon>
        <taxon>Spiralia</taxon>
        <taxon>Lophotrochozoa</taxon>
        <taxon>Platyhelminthes</taxon>
        <taxon>Trematoda</taxon>
        <taxon>Digenea</taxon>
        <taxon>Plagiorchiida</taxon>
        <taxon>Troglotremata</taxon>
        <taxon>Troglotrematidae</taxon>
        <taxon>Paragonimus</taxon>
    </lineage>
</organism>
<dbReference type="AlphaFoldDB" id="A0A5J4NXY9"/>